<dbReference type="AlphaFoldDB" id="A0A183TYE9"/>
<evidence type="ECO:0000313" key="3">
    <source>
        <dbReference type="WBParaSite" id="TCNE_0000126801-mRNA-1"/>
    </source>
</evidence>
<dbReference type="WBParaSite" id="TCNE_0000126801-mRNA-1">
    <property type="protein sequence ID" value="TCNE_0000126801-mRNA-1"/>
    <property type="gene ID" value="TCNE_0000126801"/>
</dbReference>
<dbReference type="EMBL" id="UYWY01000887">
    <property type="protein sequence ID" value="VDM25830.1"/>
    <property type="molecule type" value="Genomic_DNA"/>
</dbReference>
<dbReference type="Proteomes" id="UP000050794">
    <property type="component" value="Unassembled WGS sequence"/>
</dbReference>
<reference evidence="1 2" key="2">
    <citation type="submission" date="2018-11" db="EMBL/GenBank/DDBJ databases">
        <authorList>
            <consortium name="Pathogen Informatics"/>
        </authorList>
    </citation>
    <scope>NUCLEOTIDE SEQUENCE [LARGE SCALE GENOMIC DNA]</scope>
</reference>
<evidence type="ECO:0000313" key="1">
    <source>
        <dbReference type="EMBL" id="VDM25830.1"/>
    </source>
</evidence>
<evidence type="ECO:0000313" key="2">
    <source>
        <dbReference type="Proteomes" id="UP000050794"/>
    </source>
</evidence>
<keyword evidence="2" id="KW-1185">Reference proteome</keyword>
<name>A0A183TYE9_TOXCA</name>
<accession>A0A183TYE9</accession>
<protein>
    <submittedName>
        <fullName evidence="1 3">Uncharacterized protein</fullName>
    </submittedName>
</protein>
<organism evidence="2 3">
    <name type="scientific">Toxocara canis</name>
    <name type="common">Canine roundworm</name>
    <dbReference type="NCBI Taxonomy" id="6265"/>
    <lineage>
        <taxon>Eukaryota</taxon>
        <taxon>Metazoa</taxon>
        <taxon>Ecdysozoa</taxon>
        <taxon>Nematoda</taxon>
        <taxon>Chromadorea</taxon>
        <taxon>Rhabditida</taxon>
        <taxon>Spirurina</taxon>
        <taxon>Ascaridomorpha</taxon>
        <taxon>Ascaridoidea</taxon>
        <taxon>Toxocaridae</taxon>
        <taxon>Toxocara</taxon>
    </lineage>
</organism>
<gene>
    <name evidence="1" type="ORF">TCNE_LOCUS1269</name>
</gene>
<sequence length="153" mass="17121">MQLTDGSRCVVEARKLPQVTEPFLQANHGKRPADSEADKPTAASSNYLLRCSGSTDWIQLHAQSRPTRRSTSGIRPHSLRLTSWAINRWLWPCTSSLQPQIATTHGFRSGWQHAIQGGRPLILECTCNQYTRRFVGRRQACTSVVQCLNSTSS</sequence>
<proteinExistence type="predicted"/>
<reference evidence="3" key="1">
    <citation type="submission" date="2016-06" db="UniProtKB">
        <authorList>
            <consortium name="WormBaseParasite"/>
        </authorList>
    </citation>
    <scope>IDENTIFICATION</scope>
</reference>